<evidence type="ECO:0000256" key="5">
    <source>
        <dbReference type="ARBA" id="ARBA00022603"/>
    </source>
</evidence>
<dbReference type="NCBIfam" id="TIGR03439">
    <property type="entry name" value="methyl_EasF"/>
    <property type="match status" value="1"/>
</dbReference>
<dbReference type="GO" id="GO:0032259">
    <property type="term" value="P:methylation"/>
    <property type="evidence" value="ECO:0007669"/>
    <property type="project" value="UniProtKB-KW"/>
</dbReference>
<keyword evidence="7" id="KW-0949">S-adenosyl-L-methionine</keyword>
<evidence type="ECO:0000256" key="3">
    <source>
        <dbReference type="ARBA" id="ARBA00011738"/>
    </source>
</evidence>
<dbReference type="HOGENOM" id="CLU_049766_0_1_1"/>
<dbReference type="PIRSF" id="PIRSF018005">
    <property type="entry name" value="UCP018005"/>
    <property type="match status" value="1"/>
</dbReference>
<reference evidence="11 12" key="1">
    <citation type="journal article" date="2014" name="BMC Genomics">
        <title>Comparative genome sequencing reveals chemotype-specific gene clusters in the toxigenic black mold Stachybotrys.</title>
        <authorList>
            <person name="Semeiks J."/>
            <person name="Borek D."/>
            <person name="Otwinowski Z."/>
            <person name="Grishin N.V."/>
        </authorList>
    </citation>
    <scope>NUCLEOTIDE SEQUENCE [LARGE SCALE GENOMIC DNA]</scope>
    <source>
        <strain evidence="11 12">IBT 40285</strain>
    </source>
</reference>
<dbReference type="Gene3D" id="3.40.50.150">
    <property type="entry name" value="Vaccinia Virus protein VP39"/>
    <property type="match status" value="1"/>
</dbReference>
<accession>A0A084QW75</accession>
<dbReference type="PANTHER" id="PTHR43397:SF1">
    <property type="entry name" value="ERGOTHIONEINE BIOSYNTHESIS PROTEIN 1"/>
    <property type="match status" value="1"/>
</dbReference>
<keyword evidence="12" id="KW-1185">Reference proteome</keyword>
<keyword evidence="6" id="KW-0808">Transferase</keyword>
<evidence type="ECO:0000256" key="8">
    <source>
        <dbReference type="ARBA" id="ARBA00039094"/>
    </source>
</evidence>
<evidence type="ECO:0000256" key="7">
    <source>
        <dbReference type="ARBA" id="ARBA00022691"/>
    </source>
</evidence>
<feature type="domain" description="Histidine-specific methyltransferase SAM-dependent" evidence="10">
    <location>
        <begin position="30"/>
        <end position="354"/>
    </location>
</feature>
<dbReference type="AlphaFoldDB" id="A0A084QW75"/>
<dbReference type="EMBL" id="KL659949">
    <property type="protein sequence ID" value="KFA68210.1"/>
    <property type="molecule type" value="Genomic_DNA"/>
</dbReference>
<dbReference type="STRING" id="1283841.A0A084QW75"/>
<keyword evidence="5" id="KW-0489">Methyltransferase</keyword>
<comment type="catalytic activity">
    <reaction evidence="9">
        <text>4-(3-methylbut-2-enyl)-L-tryptophan + S-adenosyl-L-methionine = 4-(3-methylbut-2-enyl)-L-abrine + S-adenosyl-L-homocysteine + H(+)</text>
        <dbReference type="Rhea" id="RHEA:34435"/>
        <dbReference type="ChEBI" id="CHEBI:15378"/>
        <dbReference type="ChEBI" id="CHEBI:57856"/>
        <dbReference type="ChEBI" id="CHEBI:58209"/>
        <dbReference type="ChEBI" id="CHEBI:59789"/>
        <dbReference type="ChEBI" id="CHEBI:67248"/>
        <dbReference type="EC" id="2.1.1.261"/>
    </reaction>
</comment>
<dbReference type="GO" id="GO:0009820">
    <property type="term" value="P:alkaloid metabolic process"/>
    <property type="evidence" value="ECO:0007669"/>
    <property type="project" value="UniProtKB-KW"/>
</dbReference>
<evidence type="ECO:0000313" key="11">
    <source>
        <dbReference type="EMBL" id="KFA68210.1"/>
    </source>
</evidence>
<evidence type="ECO:0000256" key="4">
    <source>
        <dbReference type="ARBA" id="ARBA00022589"/>
    </source>
</evidence>
<dbReference type="InterPro" id="IPR029063">
    <property type="entry name" value="SAM-dependent_MTases_sf"/>
</dbReference>
<dbReference type="InterPro" id="IPR017804">
    <property type="entry name" value="MeTrfase_EgtD-like"/>
</dbReference>
<dbReference type="Proteomes" id="UP000028524">
    <property type="component" value="Unassembled WGS sequence"/>
</dbReference>
<dbReference type="Pfam" id="PF10017">
    <property type="entry name" value="Methyltransf_33"/>
    <property type="match status" value="1"/>
</dbReference>
<dbReference type="GO" id="GO:0008168">
    <property type="term" value="F:methyltransferase activity"/>
    <property type="evidence" value="ECO:0007669"/>
    <property type="project" value="UniProtKB-KW"/>
</dbReference>
<dbReference type="OrthoDB" id="659at2759"/>
<dbReference type="EC" id="2.1.1.261" evidence="8"/>
<comment type="similarity">
    <text evidence="2">Belongs to the methyltransferase superfamily.</text>
</comment>
<keyword evidence="4" id="KW-0017">Alkaloid metabolism</keyword>
<dbReference type="PANTHER" id="PTHR43397">
    <property type="entry name" value="ERGOTHIONEINE BIOSYNTHESIS PROTEIN 1"/>
    <property type="match status" value="1"/>
</dbReference>
<sequence length="373" mass="42310">METSTEPSSRITHGEVLDIGGSGVFSEVRKSLVKTLEANYNPDCKLALPDELLYDDVGLDIWSKIISTPEFYQTADEIAIFENHGAEVARLLKPEATTIDIKPFNAKVTIIDLGAGDTTKVEHFLAKVEEANLPADYLALDISKASLDHNVKYLVGKHERTDSVVKCGGLWGTFEDGMSHVESITGPRLFLSLGSVLCNDPWPKALEHLKDWANLLRPDDYLLVGMDGHLLPNDRKKIWDAYHTHDDLFERFFLNGFERLNQVAGEDWFKEDDWDIEAELEEEPTTRHRFFLRARCDIKMNNLARVIRKGEELDWFDSHKYGEQDVGMMCTKAGLRVVRTYQAPNSEFRQYLLRTRRKEDGADDADSAVSGLA</sequence>
<comment type="pathway">
    <text evidence="1">Alkaloid biosynthesis; ergot alkaloid biosynthesis.</text>
</comment>
<proteinExistence type="inferred from homology"/>
<evidence type="ECO:0000256" key="9">
    <source>
        <dbReference type="ARBA" id="ARBA00049425"/>
    </source>
</evidence>
<dbReference type="InterPro" id="IPR017805">
    <property type="entry name" value="SAM_MeTrfase_EasF-type_put"/>
</dbReference>
<evidence type="ECO:0000256" key="2">
    <source>
        <dbReference type="ARBA" id="ARBA00008361"/>
    </source>
</evidence>
<dbReference type="OMA" id="IWAAYHS"/>
<gene>
    <name evidence="11" type="ORF">S40285_01595</name>
</gene>
<comment type="subunit">
    <text evidence="3">Homodimer.</text>
</comment>
<evidence type="ECO:0000259" key="10">
    <source>
        <dbReference type="Pfam" id="PF10017"/>
    </source>
</evidence>
<evidence type="ECO:0000256" key="1">
    <source>
        <dbReference type="ARBA" id="ARBA00005107"/>
    </source>
</evidence>
<protein>
    <recommendedName>
        <fullName evidence="8">4-dimethylallyltryptophan N-methyltransferase</fullName>
        <ecNumber evidence="8">2.1.1.261</ecNumber>
    </recommendedName>
</protein>
<organism evidence="11 12">
    <name type="scientific">Stachybotrys chlorohalonatus (strain IBT 40285)</name>
    <dbReference type="NCBI Taxonomy" id="1283841"/>
    <lineage>
        <taxon>Eukaryota</taxon>
        <taxon>Fungi</taxon>
        <taxon>Dikarya</taxon>
        <taxon>Ascomycota</taxon>
        <taxon>Pezizomycotina</taxon>
        <taxon>Sordariomycetes</taxon>
        <taxon>Hypocreomycetidae</taxon>
        <taxon>Hypocreales</taxon>
        <taxon>Stachybotryaceae</taxon>
        <taxon>Stachybotrys</taxon>
    </lineage>
</organism>
<name>A0A084QW75_STAC4</name>
<evidence type="ECO:0000313" key="12">
    <source>
        <dbReference type="Proteomes" id="UP000028524"/>
    </source>
</evidence>
<evidence type="ECO:0000256" key="6">
    <source>
        <dbReference type="ARBA" id="ARBA00022679"/>
    </source>
</evidence>
<dbReference type="InterPro" id="IPR051128">
    <property type="entry name" value="EgtD_Methyltrsf_superfamily"/>
</dbReference>
<dbReference type="InParanoid" id="A0A084QW75"/>
<dbReference type="InterPro" id="IPR019257">
    <property type="entry name" value="MeTrfase_dom"/>
</dbReference>